<evidence type="ECO:0000256" key="1">
    <source>
        <dbReference type="SAM" id="Phobius"/>
    </source>
</evidence>
<feature type="transmembrane region" description="Helical" evidence="1">
    <location>
        <begin position="122"/>
        <end position="144"/>
    </location>
</feature>
<gene>
    <name evidence="2" type="ORF">HYG79_02655</name>
</gene>
<dbReference type="EMBL" id="CP058595">
    <property type="protein sequence ID" value="QLG47188.1"/>
    <property type="molecule type" value="Genomic_DNA"/>
</dbReference>
<evidence type="ECO:0000313" key="3">
    <source>
        <dbReference type="Proteomes" id="UP000509302"/>
    </source>
</evidence>
<keyword evidence="1" id="KW-0812">Transmembrane</keyword>
<evidence type="ECO:0000313" key="2">
    <source>
        <dbReference type="EMBL" id="QLG47188.1"/>
    </source>
</evidence>
<dbReference type="KEGG" id="cagg:HYG79_02655"/>
<keyword evidence="1" id="KW-1133">Transmembrane helix</keyword>
<dbReference type="Proteomes" id="UP000509302">
    <property type="component" value="Chromosome"/>
</dbReference>
<keyword evidence="3" id="KW-1185">Reference proteome</keyword>
<sequence length="171" mass="19775">MQKQRERSNKIRIYHRYLGFFLAGIMAVYAISGVILIFRDTDFLKKEYQQEASLKPGLSAEQVGKKVKIKNLRFQNMDDGIAQFEKGTYDTKTGLVKYTKKKLPLVLDKMTHLHKAKSSQPLFFLNIFFGVALLFFVLSAFWMFLPNTTIFRKGIYFTIAGVILTLVVLFI</sequence>
<keyword evidence="1" id="KW-0472">Membrane</keyword>
<feature type="transmembrane region" description="Helical" evidence="1">
    <location>
        <begin position="17"/>
        <end position="38"/>
    </location>
</feature>
<accession>A0A7H9AUM2</accession>
<name>A0A7H9AUM2_9FLAO</name>
<proteinExistence type="predicted"/>
<feature type="transmembrane region" description="Helical" evidence="1">
    <location>
        <begin position="150"/>
        <end position="170"/>
    </location>
</feature>
<protein>
    <recommendedName>
        <fullName evidence="4">PepSY domain-containing protein</fullName>
    </recommendedName>
</protein>
<dbReference type="AlphaFoldDB" id="A0A7H9AUM2"/>
<organism evidence="2 3">
    <name type="scientific">Costertonia aggregata</name>
    <dbReference type="NCBI Taxonomy" id="343403"/>
    <lineage>
        <taxon>Bacteria</taxon>
        <taxon>Pseudomonadati</taxon>
        <taxon>Bacteroidota</taxon>
        <taxon>Flavobacteriia</taxon>
        <taxon>Flavobacteriales</taxon>
        <taxon>Flavobacteriaceae</taxon>
        <taxon>Costertonia</taxon>
    </lineage>
</organism>
<reference evidence="2 3" key="1">
    <citation type="journal article" date="2006" name="Int. J. Syst. Evol. Microbiol.">
        <title>Costertonia aggregata gen. nov., sp. nov., a mesophilic marine bacterium of the family Flavobacteriaceae, isolated from a mature biofilm.</title>
        <authorList>
            <person name="Kwon K.K."/>
            <person name="Lee Y.K."/>
            <person name="Lee H.K."/>
        </authorList>
    </citation>
    <scope>NUCLEOTIDE SEQUENCE [LARGE SCALE GENOMIC DNA]</scope>
    <source>
        <strain evidence="2 3">KCCM 42265</strain>
    </source>
</reference>
<evidence type="ECO:0008006" key="4">
    <source>
        <dbReference type="Google" id="ProtNLM"/>
    </source>
</evidence>